<dbReference type="SUPFAM" id="SSF55961">
    <property type="entry name" value="Bet v1-like"/>
    <property type="match status" value="1"/>
</dbReference>
<dbReference type="InterPro" id="IPR023393">
    <property type="entry name" value="START-like_dom_sf"/>
</dbReference>
<dbReference type="EMBL" id="CM002924">
    <property type="protein sequence ID" value="KGN57831.1"/>
    <property type="molecule type" value="Genomic_DNA"/>
</dbReference>
<dbReference type="KEGG" id="csv:105435098"/>
<dbReference type="Gene3D" id="3.30.530.20">
    <property type="match status" value="1"/>
</dbReference>
<dbReference type="InterPro" id="IPR000916">
    <property type="entry name" value="Bet_v_I/MLP"/>
</dbReference>
<reference evidence="3 4" key="2">
    <citation type="journal article" date="2009" name="PLoS ONE">
        <title>An integrated genetic and cytogenetic map of the cucumber genome.</title>
        <authorList>
            <person name="Ren Y."/>
            <person name="Zhang Z."/>
            <person name="Liu J."/>
            <person name="Staub J.E."/>
            <person name="Han Y."/>
            <person name="Cheng Z."/>
            <person name="Li X."/>
            <person name="Lu J."/>
            <person name="Miao H."/>
            <person name="Kang H."/>
            <person name="Xie B."/>
            <person name="Gu X."/>
            <person name="Wang X."/>
            <person name="Du Y."/>
            <person name="Jin W."/>
            <person name="Huang S."/>
        </authorList>
    </citation>
    <scope>NUCLEOTIDE SEQUENCE [LARGE SCALE GENOMIC DNA]</scope>
    <source>
        <strain evidence="4">cv. 9930</strain>
    </source>
</reference>
<dbReference type="SMART" id="SM01037">
    <property type="entry name" value="Bet_v_1"/>
    <property type="match status" value="1"/>
</dbReference>
<comment type="similarity">
    <text evidence="1">Belongs to the MLP family.</text>
</comment>
<dbReference type="STRING" id="3659.A0A0A0LCN2"/>
<reference evidence="3 4" key="3">
    <citation type="journal article" date="2010" name="BMC Genomics">
        <title>Transcriptome sequencing and comparative analysis of cucumber flowers with different sex types.</title>
        <authorList>
            <person name="Guo S."/>
            <person name="Zheng Y."/>
            <person name="Joung J.G."/>
            <person name="Liu S."/>
            <person name="Zhang Z."/>
            <person name="Crasta O.R."/>
            <person name="Sobral B.W."/>
            <person name="Xu Y."/>
            <person name="Huang S."/>
            <person name="Fei Z."/>
        </authorList>
    </citation>
    <scope>NUCLEOTIDE SEQUENCE [LARGE SCALE GENOMIC DNA]</scope>
    <source>
        <strain evidence="4">cv. 9930</strain>
    </source>
</reference>
<dbReference type="GO" id="GO:0006952">
    <property type="term" value="P:defense response"/>
    <property type="evidence" value="ECO:0007669"/>
    <property type="project" value="InterPro"/>
</dbReference>
<dbReference type="AlphaFoldDB" id="A0A0A0LCN2"/>
<reference evidence="3 4" key="4">
    <citation type="journal article" date="2011" name="BMC Genomics">
        <title>RNA-Seq improves annotation of protein-coding genes in the cucumber genome.</title>
        <authorList>
            <person name="Li Z."/>
            <person name="Zhang Z."/>
            <person name="Yan P."/>
            <person name="Huang S."/>
            <person name="Fei Z."/>
            <person name="Lin K."/>
        </authorList>
    </citation>
    <scope>NUCLEOTIDE SEQUENCE [LARGE SCALE GENOMIC DNA]</scope>
    <source>
        <strain evidence="4">cv. 9930</strain>
    </source>
</reference>
<evidence type="ECO:0000313" key="3">
    <source>
        <dbReference type="EMBL" id="KGN57831.1"/>
    </source>
</evidence>
<dbReference type="OMA" id="LEMFINM"/>
<dbReference type="Proteomes" id="UP000029981">
    <property type="component" value="Chromosome 3"/>
</dbReference>
<keyword evidence="4" id="KW-1185">Reference proteome</keyword>
<dbReference type="Gramene" id="KGN57831">
    <property type="protein sequence ID" value="KGN57831"/>
    <property type="gene ID" value="Csa_3G340350"/>
</dbReference>
<gene>
    <name evidence="3" type="ORF">Csa_3G340350</name>
</gene>
<feature type="domain" description="Bet v I/Major latex protein" evidence="2">
    <location>
        <begin position="2"/>
        <end position="157"/>
    </location>
</feature>
<organism evidence="3 4">
    <name type="scientific">Cucumis sativus</name>
    <name type="common">Cucumber</name>
    <dbReference type="NCBI Taxonomy" id="3659"/>
    <lineage>
        <taxon>Eukaryota</taxon>
        <taxon>Viridiplantae</taxon>
        <taxon>Streptophyta</taxon>
        <taxon>Embryophyta</taxon>
        <taxon>Tracheophyta</taxon>
        <taxon>Spermatophyta</taxon>
        <taxon>Magnoliopsida</taxon>
        <taxon>eudicotyledons</taxon>
        <taxon>Gunneridae</taxon>
        <taxon>Pentapetalae</taxon>
        <taxon>rosids</taxon>
        <taxon>fabids</taxon>
        <taxon>Cucurbitales</taxon>
        <taxon>Cucurbitaceae</taxon>
        <taxon>Benincaseae</taxon>
        <taxon>Cucumis</taxon>
    </lineage>
</organism>
<dbReference type="PANTHER" id="PTHR31338">
    <property type="entry name" value="POLYKETIDE CYCLASE/DEHYDRASE AND LIPID TRANSPORT SUPERFAMILY PROTEIN"/>
    <property type="match status" value="1"/>
</dbReference>
<reference evidence="3 4" key="1">
    <citation type="journal article" date="2009" name="Nat. Genet.">
        <title>The genome of the cucumber, Cucumis sativus L.</title>
        <authorList>
            <person name="Huang S."/>
            <person name="Li R."/>
            <person name="Zhang Z."/>
            <person name="Li L."/>
            <person name="Gu X."/>
            <person name="Fan W."/>
            <person name="Lucas W.J."/>
            <person name="Wang X."/>
            <person name="Xie B."/>
            <person name="Ni P."/>
            <person name="Ren Y."/>
            <person name="Zhu H."/>
            <person name="Li J."/>
            <person name="Lin K."/>
            <person name="Jin W."/>
            <person name="Fei Z."/>
            <person name="Li G."/>
            <person name="Staub J."/>
            <person name="Kilian A."/>
            <person name="van der Vossen E.A."/>
            <person name="Wu Y."/>
            <person name="Guo J."/>
            <person name="He J."/>
            <person name="Jia Z."/>
            <person name="Ren Y."/>
            <person name="Tian G."/>
            <person name="Lu Y."/>
            <person name="Ruan J."/>
            <person name="Qian W."/>
            <person name="Wang M."/>
            <person name="Huang Q."/>
            <person name="Li B."/>
            <person name="Xuan Z."/>
            <person name="Cao J."/>
            <person name="Asan"/>
            <person name="Wu Z."/>
            <person name="Zhang J."/>
            <person name="Cai Q."/>
            <person name="Bai Y."/>
            <person name="Zhao B."/>
            <person name="Han Y."/>
            <person name="Li Y."/>
            <person name="Li X."/>
            <person name="Wang S."/>
            <person name="Shi Q."/>
            <person name="Liu S."/>
            <person name="Cho W.K."/>
            <person name="Kim J.Y."/>
            <person name="Xu Y."/>
            <person name="Heller-Uszynska K."/>
            <person name="Miao H."/>
            <person name="Cheng Z."/>
            <person name="Zhang S."/>
            <person name="Wu J."/>
            <person name="Yang Y."/>
            <person name="Kang H."/>
            <person name="Li M."/>
            <person name="Liang H."/>
            <person name="Ren X."/>
            <person name="Shi Z."/>
            <person name="Wen M."/>
            <person name="Jian M."/>
            <person name="Yang H."/>
            <person name="Zhang G."/>
            <person name="Yang Z."/>
            <person name="Chen R."/>
            <person name="Liu S."/>
            <person name="Li J."/>
            <person name="Ma L."/>
            <person name="Liu H."/>
            <person name="Zhou Y."/>
            <person name="Zhao J."/>
            <person name="Fang X."/>
            <person name="Li G."/>
            <person name="Fang L."/>
            <person name="Li Y."/>
            <person name="Liu D."/>
            <person name="Zheng H."/>
            <person name="Zhang Y."/>
            <person name="Qin N."/>
            <person name="Li Z."/>
            <person name="Yang G."/>
            <person name="Yang S."/>
            <person name="Bolund L."/>
            <person name="Kristiansen K."/>
            <person name="Zheng H."/>
            <person name="Li S."/>
            <person name="Zhang X."/>
            <person name="Yang H."/>
            <person name="Wang J."/>
            <person name="Sun R."/>
            <person name="Zhang B."/>
            <person name="Jiang S."/>
            <person name="Wang J."/>
            <person name="Du Y."/>
            <person name="Li S."/>
        </authorList>
    </citation>
    <scope>NUCLEOTIDE SEQUENCE [LARGE SCALE GENOMIC DNA]</scope>
    <source>
        <strain evidence="4">cv. 9930</strain>
    </source>
</reference>
<dbReference type="eggNOG" id="ENOG502S67Q">
    <property type="taxonomic scope" value="Eukaryota"/>
</dbReference>
<dbReference type="Pfam" id="PF00407">
    <property type="entry name" value="Bet_v_1"/>
    <property type="match status" value="1"/>
</dbReference>
<dbReference type="OrthoDB" id="1567931at2759"/>
<sequence>MSQSDSIWVKVHLKSSIEKFYGFFRNHMEDLVNMFPEQFKSFAFVEGQSLSADTVVQLEYNLGSHQLLTANIKLKVVDDMKKYIIYEAVEGDVLKNYKVFTTRLEVVNGSLSKVGGGSFAKWTIDFVKANENVPSPENYLEMFINMSKGVDAYFSKNQKP</sequence>
<dbReference type="SMR" id="A0A0A0LCN2"/>
<dbReference type="PANTHER" id="PTHR31338:SF16">
    <property type="entry name" value="POLYKETIDE CYCLASE_DEHYDRASE AND LIPID TRANSPORT SUPERFAMILY PROTEIN"/>
    <property type="match status" value="1"/>
</dbReference>
<evidence type="ECO:0000259" key="2">
    <source>
        <dbReference type="SMART" id="SM01037"/>
    </source>
</evidence>
<evidence type="ECO:0000313" key="4">
    <source>
        <dbReference type="Proteomes" id="UP000029981"/>
    </source>
</evidence>
<evidence type="ECO:0000256" key="1">
    <source>
        <dbReference type="ARBA" id="ARBA00038242"/>
    </source>
</evidence>
<name>A0A0A0LCN2_CUCSA</name>
<accession>A0A0A0LCN2</accession>
<protein>
    <recommendedName>
        <fullName evidence="2">Bet v I/Major latex protein domain-containing protein</fullName>
    </recommendedName>
</protein>
<proteinExistence type="inferred from homology"/>
<dbReference type="InterPro" id="IPR052006">
    <property type="entry name" value="MLP-like"/>
</dbReference>